<dbReference type="InterPro" id="IPR001623">
    <property type="entry name" value="DnaJ_domain"/>
</dbReference>
<dbReference type="EMBL" id="HE575315">
    <property type="protein sequence ID" value="CCC89480.1"/>
    <property type="molecule type" value="Genomic_DNA"/>
</dbReference>
<organism evidence="4">
    <name type="scientific">Trypanosoma congolense (strain IL3000)</name>
    <dbReference type="NCBI Taxonomy" id="1068625"/>
    <lineage>
        <taxon>Eukaryota</taxon>
        <taxon>Discoba</taxon>
        <taxon>Euglenozoa</taxon>
        <taxon>Kinetoplastea</taxon>
        <taxon>Metakinetoplastina</taxon>
        <taxon>Trypanosomatida</taxon>
        <taxon>Trypanosomatidae</taxon>
        <taxon>Trypanosoma</taxon>
        <taxon>Nannomonas</taxon>
    </lineage>
</organism>
<reference evidence="4" key="1">
    <citation type="journal article" date="2012" name="Proc. Natl. Acad. Sci. U.S.A.">
        <title>Antigenic diversity is generated by distinct evolutionary mechanisms in African trypanosome species.</title>
        <authorList>
            <person name="Jackson A.P."/>
            <person name="Berry A."/>
            <person name="Aslett M."/>
            <person name="Allison H.C."/>
            <person name="Burton P."/>
            <person name="Vavrova-Anderson J."/>
            <person name="Brown R."/>
            <person name="Browne H."/>
            <person name="Corton N."/>
            <person name="Hauser H."/>
            <person name="Gamble J."/>
            <person name="Gilderthorp R."/>
            <person name="Marcello L."/>
            <person name="McQuillan J."/>
            <person name="Otto T.D."/>
            <person name="Quail M.A."/>
            <person name="Sanders M.J."/>
            <person name="van Tonder A."/>
            <person name="Ginger M.L."/>
            <person name="Field M.C."/>
            <person name="Barry J.D."/>
            <person name="Hertz-Fowler C."/>
            <person name="Berriman M."/>
        </authorList>
    </citation>
    <scope>NUCLEOTIDE SEQUENCE</scope>
    <source>
        <strain evidence="4">IL3000</strain>
    </source>
</reference>
<accession>G0UJC8</accession>
<feature type="domain" description="J" evidence="3">
    <location>
        <begin position="17"/>
        <end position="84"/>
    </location>
</feature>
<dbReference type="InterPro" id="IPR036869">
    <property type="entry name" value="J_dom_sf"/>
</dbReference>
<gene>
    <name evidence="4" type="ORF">TCIL3000_2_530</name>
</gene>
<dbReference type="Pfam" id="PF00226">
    <property type="entry name" value="DnaJ"/>
    <property type="match status" value="1"/>
</dbReference>
<evidence type="ECO:0000256" key="2">
    <source>
        <dbReference type="SAM" id="MobiDB-lite"/>
    </source>
</evidence>
<evidence type="ECO:0000313" key="4">
    <source>
        <dbReference type="EMBL" id="CCC89480.1"/>
    </source>
</evidence>
<dbReference type="PANTHER" id="PTHR43908">
    <property type="entry name" value="AT29763P-RELATED"/>
    <property type="match status" value="1"/>
</dbReference>
<sequence length="217" mass="25167">MQGSSLNVNRDNIQSLTYYEIFSLDPSVENVDLDMLQRAYRRFALLFHPDKDASPEAHEAFLRVKLAAETLSDAQKRREYNEQLRQEALERQGEHNRQQQNHQKGEVDEEVLLADMILRQKEAESLAKMAAANKELEEREAAARKMIHELTDALTTPFKQMESVLVHEWDIDQDLLDMKVKEVNTLLQRLREYDSQRSERKGGTVGAVGTKRDRVDD</sequence>
<dbReference type="PROSITE" id="PS50076">
    <property type="entry name" value="DNAJ_2"/>
    <property type="match status" value="1"/>
</dbReference>
<dbReference type="GO" id="GO:0005789">
    <property type="term" value="C:endoplasmic reticulum membrane"/>
    <property type="evidence" value="ECO:0007669"/>
    <property type="project" value="TreeGrafter"/>
</dbReference>
<dbReference type="SUPFAM" id="SSF46565">
    <property type="entry name" value="Chaperone J-domain"/>
    <property type="match status" value="1"/>
</dbReference>
<dbReference type="GO" id="GO:0071218">
    <property type="term" value="P:cellular response to misfolded protein"/>
    <property type="evidence" value="ECO:0007669"/>
    <property type="project" value="TreeGrafter"/>
</dbReference>
<evidence type="ECO:0000256" key="1">
    <source>
        <dbReference type="SAM" id="Coils"/>
    </source>
</evidence>
<dbReference type="GO" id="GO:0030544">
    <property type="term" value="F:Hsp70 protein binding"/>
    <property type="evidence" value="ECO:0007669"/>
    <property type="project" value="TreeGrafter"/>
</dbReference>
<dbReference type="VEuPathDB" id="TriTrypDB:TcIL3000_2_530"/>
<dbReference type="SMART" id="SM00271">
    <property type="entry name" value="DnaJ"/>
    <property type="match status" value="1"/>
</dbReference>
<feature type="coiled-coil region" evidence="1">
    <location>
        <begin position="81"/>
        <end position="153"/>
    </location>
</feature>
<name>G0UJC8_TRYCI</name>
<dbReference type="InterPro" id="IPR051100">
    <property type="entry name" value="DnaJ_subfamily_B/C"/>
</dbReference>
<evidence type="ECO:0000259" key="3">
    <source>
        <dbReference type="PROSITE" id="PS50076"/>
    </source>
</evidence>
<dbReference type="Gene3D" id="1.10.287.110">
    <property type="entry name" value="DnaJ domain"/>
    <property type="match status" value="1"/>
</dbReference>
<feature type="region of interest" description="Disordered" evidence="2">
    <location>
        <begin position="194"/>
        <end position="217"/>
    </location>
</feature>
<dbReference type="CDD" id="cd06257">
    <property type="entry name" value="DnaJ"/>
    <property type="match status" value="1"/>
</dbReference>
<protein>
    <submittedName>
        <fullName evidence="4">Putative chaperone protein DNAj</fullName>
    </submittedName>
</protein>
<keyword evidence="1" id="KW-0175">Coiled coil</keyword>
<dbReference type="PANTHER" id="PTHR43908:SF3">
    <property type="entry name" value="AT29763P-RELATED"/>
    <property type="match status" value="1"/>
</dbReference>
<proteinExistence type="predicted"/>
<dbReference type="AlphaFoldDB" id="G0UJC8"/>
<dbReference type="PRINTS" id="PR00625">
    <property type="entry name" value="JDOMAIN"/>
</dbReference>